<evidence type="ECO:0000256" key="5">
    <source>
        <dbReference type="SAM" id="MobiDB-lite"/>
    </source>
</evidence>
<dbReference type="SUPFAM" id="SSF52833">
    <property type="entry name" value="Thioredoxin-like"/>
    <property type="match status" value="1"/>
</dbReference>
<sequence length="509" mass="54504">MSDATSPTPAETMVLIVGAGPTGLTLACELARKGIPFRLIEAGAGPQPGSRGKGVQPRTLEVFEDLGIIDRVLSHGRMAMPMRSTGPDGAVTLGGAEPESLRNRPDIPYTTSLITPQWRVEQALRSRLAEFGGDVEFGTTLERVEQSGDAVSATIVTAGEKATIIARWLVGCDGGRSIVRKQSGIAFTGETREGVRMLVADLAVEGLDRDAWHMWRHPEGAVSLCPLPSTALFQFQASITPGQNAETALENLQAILERRSSRTDIRLHEPEWSTLWRANVRLADRYRAGRVLLAGDAAHVHSPAGGQGMNTGIQDAHNLSWKLAAAAAGAPDALLDSYEAERRPIAASVLELSDARLTQALEQKGPSTRRDASTIQLDVGYRGSALAQDDRGDAAEQRAGDRAPDATRLADADADAEHRLFDLTRGGRFTLLDFTGTTTVDAAGSDLQTLHIVEHPTRPDEITDAGGHLAQAYHATPRSLVLIRPDGYIALITDTGDTHAVADYLARIH</sequence>
<dbReference type="Gene3D" id="3.50.50.60">
    <property type="entry name" value="FAD/NAD(P)-binding domain"/>
    <property type="match status" value="1"/>
</dbReference>
<evidence type="ECO:0000256" key="2">
    <source>
        <dbReference type="ARBA" id="ARBA00007801"/>
    </source>
</evidence>
<dbReference type="PANTHER" id="PTHR43004">
    <property type="entry name" value="TRK SYSTEM POTASSIUM UPTAKE PROTEIN"/>
    <property type="match status" value="1"/>
</dbReference>
<name>A0A1R4KS25_9MICO</name>
<evidence type="ECO:0000313" key="7">
    <source>
        <dbReference type="EMBL" id="SJN47039.1"/>
    </source>
</evidence>
<proteinExistence type="inferred from homology"/>
<evidence type="ECO:0000256" key="1">
    <source>
        <dbReference type="ARBA" id="ARBA00001974"/>
    </source>
</evidence>
<evidence type="ECO:0000313" key="8">
    <source>
        <dbReference type="Proteomes" id="UP000196320"/>
    </source>
</evidence>
<comment type="similarity">
    <text evidence="2">Belongs to the PheA/TfdB FAD monooxygenase family.</text>
</comment>
<dbReference type="PRINTS" id="PR00420">
    <property type="entry name" value="RNGMNOXGNASE"/>
</dbReference>
<dbReference type="InterPro" id="IPR036249">
    <property type="entry name" value="Thioredoxin-like_sf"/>
</dbReference>
<dbReference type="InterPro" id="IPR002938">
    <property type="entry name" value="FAD-bd"/>
</dbReference>
<accession>A0A1R4KS25</accession>
<dbReference type="GO" id="GO:0016709">
    <property type="term" value="F:oxidoreductase activity, acting on paired donors, with incorporation or reduction of molecular oxygen, NAD(P)H as one donor, and incorporation of one atom of oxygen"/>
    <property type="evidence" value="ECO:0007669"/>
    <property type="project" value="UniProtKB-ARBA"/>
</dbReference>
<dbReference type="Gene3D" id="3.40.30.120">
    <property type="match status" value="1"/>
</dbReference>
<dbReference type="NCBIfam" id="NF004832">
    <property type="entry name" value="PRK06184.1"/>
    <property type="match status" value="1"/>
</dbReference>
<keyword evidence="8" id="KW-1185">Reference proteome</keyword>
<dbReference type="Gene3D" id="3.30.70.2450">
    <property type="match status" value="1"/>
</dbReference>
<feature type="region of interest" description="Disordered" evidence="5">
    <location>
        <begin position="386"/>
        <end position="408"/>
    </location>
</feature>
<comment type="cofactor">
    <cofactor evidence="1">
        <name>FAD</name>
        <dbReference type="ChEBI" id="CHEBI:57692"/>
    </cofactor>
</comment>
<dbReference type="AlphaFoldDB" id="A0A1R4KS25"/>
<evidence type="ECO:0000259" key="6">
    <source>
        <dbReference type="Pfam" id="PF01494"/>
    </source>
</evidence>
<dbReference type="RefSeq" id="WP_087133133.1">
    <property type="nucleotide sequence ID" value="NZ_FUKO01000048.1"/>
</dbReference>
<protein>
    <submittedName>
        <fullName evidence="7">Putative monooxygenase</fullName>
    </submittedName>
</protein>
<dbReference type="InterPro" id="IPR036188">
    <property type="entry name" value="FAD/NAD-bd_sf"/>
</dbReference>
<dbReference type="PANTHER" id="PTHR43004:SF19">
    <property type="entry name" value="BINDING MONOOXYGENASE, PUTATIVE (JCVI)-RELATED"/>
    <property type="match status" value="1"/>
</dbReference>
<dbReference type="SUPFAM" id="SSF51905">
    <property type="entry name" value="FAD/NAD(P)-binding domain"/>
    <property type="match status" value="1"/>
</dbReference>
<dbReference type="Pfam" id="PF21274">
    <property type="entry name" value="Rng_hyd_C"/>
    <property type="match status" value="1"/>
</dbReference>
<keyword evidence="7" id="KW-0560">Oxidoreductase</keyword>
<dbReference type="OrthoDB" id="4246007at2"/>
<feature type="compositionally biased region" description="Basic and acidic residues" evidence="5">
    <location>
        <begin position="388"/>
        <end position="408"/>
    </location>
</feature>
<dbReference type="EMBL" id="FUKO01000048">
    <property type="protein sequence ID" value="SJN47039.1"/>
    <property type="molecule type" value="Genomic_DNA"/>
</dbReference>
<organism evidence="7 8">
    <name type="scientific">Microbacterium esteraromaticum</name>
    <dbReference type="NCBI Taxonomy" id="57043"/>
    <lineage>
        <taxon>Bacteria</taxon>
        <taxon>Bacillati</taxon>
        <taxon>Actinomycetota</taxon>
        <taxon>Actinomycetes</taxon>
        <taxon>Micrococcales</taxon>
        <taxon>Microbacteriaceae</taxon>
        <taxon>Microbacterium</taxon>
    </lineage>
</organism>
<keyword evidence="4" id="KW-0274">FAD</keyword>
<dbReference type="GO" id="GO:0071949">
    <property type="term" value="F:FAD binding"/>
    <property type="evidence" value="ECO:0007669"/>
    <property type="project" value="InterPro"/>
</dbReference>
<evidence type="ECO:0000256" key="4">
    <source>
        <dbReference type="ARBA" id="ARBA00022827"/>
    </source>
</evidence>
<dbReference type="Pfam" id="PF01494">
    <property type="entry name" value="FAD_binding_3"/>
    <property type="match status" value="1"/>
</dbReference>
<keyword evidence="7" id="KW-0503">Monooxygenase</keyword>
<dbReference type="InterPro" id="IPR050641">
    <property type="entry name" value="RIFMO-like"/>
</dbReference>
<gene>
    <name evidence="7" type="ORF">FM104_15600</name>
</gene>
<keyword evidence="3" id="KW-0285">Flavoprotein</keyword>
<evidence type="ECO:0000256" key="3">
    <source>
        <dbReference type="ARBA" id="ARBA00022630"/>
    </source>
</evidence>
<dbReference type="Proteomes" id="UP000196320">
    <property type="component" value="Unassembled WGS sequence"/>
</dbReference>
<reference evidence="7 8" key="1">
    <citation type="submission" date="2017-02" db="EMBL/GenBank/DDBJ databases">
        <authorList>
            <person name="Peterson S.W."/>
        </authorList>
    </citation>
    <scope>NUCLEOTIDE SEQUENCE [LARGE SCALE GENOMIC DNA]</scope>
    <source>
        <strain evidence="7 8">B Mb 05.01</strain>
    </source>
</reference>
<feature type="domain" description="FAD-binding" evidence="6">
    <location>
        <begin position="11"/>
        <end position="351"/>
    </location>
</feature>